<organism evidence="2">
    <name type="scientific">Fusarium oxysporum f. sp. conglutinans race 2 54008</name>
    <dbReference type="NCBI Taxonomy" id="1089457"/>
    <lineage>
        <taxon>Eukaryota</taxon>
        <taxon>Fungi</taxon>
        <taxon>Dikarya</taxon>
        <taxon>Ascomycota</taxon>
        <taxon>Pezizomycotina</taxon>
        <taxon>Sordariomycetes</taxon>
        <taxon>Hypocreomycetidae</taxon>
        <taxon>Hypocreales</taxon>
        <taxon>Nectriaceae</taxon>
        <taxon>Fusarium</taxon>
        <taxon>Fusarium oxysporum species complex</taxon>
    </lineage>
</organism>
<feature type="compositionally biased region" description="Basic residues" evidence="1">
    <location>
        <begin position="7"/>
        <end position="29"/>
    </location>
</feature>
<evidence type="ECO:0000256" key="1">
    <source>
        <dbReference type="SAM" id="MobiDB-lite"/>
    </source>
</evidence>
<reference evidence="2" key="1">
    <citation type="submission" date="2011-11" db="EMBL/GenBank/DDBJ databases">
        <title>The Genome Sequence of Fusarium oxysporum PHW808.</title>
        <authorList>
            <consortium name="The Broad Institute Genome Sequencing Platform"/>
            <person name="Ma L.-J."/>
            <person name="Gale L.R."/>
            <person name="Schwartz D.C."/>
            <person name="Zhou S."/>
            <person name="Corby-Kistler H."/>
            <person name="Young S.K."/>
            <person name="Zeng Q."/>
            <person name="Gargeya S."/>
            <person name="Fitzgerald M."/>
            <person name="Haas B."/>
            <person name="Abouelleil A."/>
            <person name="Alvarado L."/>
            <person name="Arachchi H.M."/>
            <person name="Berlin A."/>
            <person name="Brown A."/>
            <person name="Chapman S.B."/>
            <person name="Chen Z."/>
            <person name="Dunbar C."/>
            <person name="Freedman E."/>
            <person name="Gearin G."/>
            <person name="Goldberg J."/>
            <person name="Griggs A."/>
            <person name="Gujja S."/>
            <person name="Heiman D."/>
            <person name="Howarth C."/>
            <person name="Larson L."/>
            <person name="Lui A."/>
            <person name="MacDonald P.J.P."/>
            <person name="Montmayeur A."/>
            <person name="Murphy C."/>
            <person name="Neiman D."/>
            <person name="Pearson M."/>
            <person name="Priest M."/>
            <person name="Roberts A."/>
            <person name="Saif S."/>
            <person name="Shea T."/>
            <person name="Shenoy N."/>
            <person name="Sisk P."/>
            <person name="Stolte C."/>
            <person name="Sykes S."/>
            <person name="Wortman J."/>
            <person name="Nusbaum C."/>
            <person name="Birren B."/>
        </authorList>
    </citation>
    <scope>NUCLEOTIDE SEQUENCE [LARGE SCALE GENOMIC DNA]</scope>
    <source>
        <strain evidence="2">54008</strain>
    </source>
</reference>
<protein>
    <submittedName>
        <fullName evidence="2">Uncharacterized protein</fullName>
    </submittedName>
</protein>
<accession>X0GSM3</accession>
<reference evidence="2" key="2">
    <citation type="submission" date="2014-03" db="EMBL/GenBank/DDBJ databases">
        <title>The Genome Annotation of Fusarium oxysporum PHW808.</title>
        <authorList>
            <consortium name="The Broad Institute Genomics Platform"/>
            <person name="Ma L.-J."/>
            <person name="Corby-Kistler H."/>
            <person name="Broz K."/>
            <person name="Gale L.R."/>
            <person name="Jonkers W."/>
            <person name="O'Donnell K."/>
            <person name="Ploetz R."/>
            <person name="Steinberg C."/>
            <person name="Schwartz D.C."/>
            <person name="VanEtten H."/>
            <person name="Zhou S."/>
            <person name="Young S.K."/>
            <person name="Zeng Q."/>
            <person name="Gargeya S."/>
            <person name="Fitzgerald M."/>
            <person name="Abouelleil A."/>
            <person name="Alvarado L."/>
            <person name="Chapman S.B."/>
            <person name="Gainer-Dewar J."/>
            <person name="Goldberg J."/>
            <person name="Griggs A."/>
            <person name="Gujja S."/>
            <person name="Hansen M."/>
            <person name="Howarth C."/>
            <person name="Imamovic A."/>
            <person name="Ireland A."/>
            <person name="Larimer J."/>
            <person name="McCowan C."/>
            <person name="Murphy C."/>
            <person name="Pearson M."/>
            <person name="Poon T.W."/>
            <person name="Priest M."/>
            <person name="Roberts A."/>
            <person name="Saif S."/>
            <person name="Shea T."/>
            <person name="Sykes S."/>
            <person name="Wortman J."/>
            <person name="Nusbaum C."/>
            <person name="Birren B."/>
        </authorList>
    </citation>
    <scope>NUCLEOTIDE SEQUENCE</scope>
    <source>
        <strain evidence="2">54008</strain>
    </source>
</reference>
<gene>
    <name evidence="2" type="ORF">FOPG_17500</name>
</gene>
<dbReference type="AlphaFoldDB" id="X0GSM3"/>
<proteinExistence type="predicted"/>
<dbReference type="EMBL" id="KK033463">
    <property type="protein sequence ID" value="EXL66323.1"/>
    <property type="molecule type" value="Genomic_DNA"/>
</dbReference>
<dbReference type="Proteomes" id="UP000030676">
    <property type="component" value="Unassembled WGS sequence"/>
</dbReference>
<feature type="region of interest" description="Disordered" evidence="1">
    <location>
        <begin position="1"/>
        <end position="31"/>
    </location>
</feature>
<sequence length="62" mass="7319">MTQRVIPQKRVHMTKRKRVALQARKKPSNPKHQIADIKFDINSLRIIEHISTTSLHKPRAIR</sequence>
<name>X0GSM3_FUSOX</name>
<dbReference type="HOGENOM" id="CLU_2904284_0_0_1"/>
<evidence type="ECO:0000313" key="2">
    <source>
        <dbReference type="EMBL" id="EXL66323.1"/>
    </source>
</evidence>